<name>A0A150SNC7_SORCE</name>
<dbReference type="Proteomes" id="UP000075635">
    <property type="component" value="Unassembled WGS sequence"/>
</dbReference>
<evidence type="ECO:0000256" key="1">
    <source>
        <dbReference type="SAM" id="MobiDB-lite"/>
    </source>
</evidence>
<feature type="region of interest" description="Disordered" evidence="1">
    <location>
        <begin position="1"/>
        <end position="54"/>
    </location>
</feature>
<dbReference type="EMBL" id="JEMB01000775">
    <property type="protein sequence ID" value="KYF93942.1"/>
    <property type="molecule type" value="Genomic_DNA"/>
</dbReference>
<gene>
    <name evidence="2" type="ORF">BE17_38830</name>
</gene>
<proteinExistence type="predicted"/>
<comment type="caution">
    <text evidence="2">The sequence shown here is derived from an EMBL/GenBank/DDBJ whole genome shotgun (WGS) entry which is preliminary data.</text>
</comment>
<organism evidence="2 3">
    <name type="scientific">Sorangium cellulosum</name>
    <name type="common">Polyangium cellulosum</name>
    <dbReference type="NCBI Taxonomy" id="56"/>
    <lineage>
        <taxon>Bacteria</taxon>
        <taxon>Pseudomonadati</taxon>
        <taxon>Myxococcota</taxon>
        <taxon>Polyangia</taxon>
        <taxon>Polyangiales</taxon>
        <taxon>Polyangiaceae</taxon>
        <taxon>Sorangium</taxon>
    </lineage>
</organism>
<dbReference type="AlphaFoldDB" id="A0A150SNC7"/>
<reference evidence="2 3" key="1">
    <citation type="submission" date="2014-02" db="EMBL/GenBank/DDBJ databases">
        <title>The small core and large imbalanced accessory genome model reveals a collaborative survival strategy of Sorangium cellulosum strains in nature.</title>
        <authorList>
            <person name="Han K."/>
            <person name="Peng R."/>
            <person name="Blom J."/>
            <person name="Li Y.-Z."/>
        </authorList>
    </citation>
    <scope>NUCLEOTIDE SEQUENCE [LARGE SCALE GENOMIC DNA]</scope>
    <source>
        <strain evidence="2 3">So0011-07</strain>
    </source>
</reference>
<evidence type="ECO:0000313" key="2">
    <source>
        <dbReference type="EMBL" id="KYF93942.1"/>
    </source>
</evidence>
<protein>
    <submittedName>
        <fullName evidence="2">Uncharacterized protein</fullName>
    </submittedName>
</protein>
<evidence type="ECO:0000313" key="3">
    <source>
        <dbReference type="Proteomes" id="UP000075635"/>
    </source>
</evidence>
<accession>A0A150SNC7</accession>
<sequence>MTSGVGPPARRTDSDPNTETVNLDRIEIAPFDGSSAARQARDSKKHSPYLHESTAATIAKKKTTMDLCT</sequence>